<sequence length="2668" mass="298840">MGFFHQLRLLLWKNWTLKKRSPLVVMMEMFIPLVLFVILLLIRKKLPASKMPVAQYHARALPSTGLLSLIQIFCEGEGELDQHGFLNFSKENQLGRLLGQLQVVAEDHDFFRPGMSPREMDDLPQMYQAVIDDPAFMIDSLHNATDVPLTSVLDDEVRFKRFLRNNLSLPDDEVDALINSTLHVKQIYHYIFGGHLTKDAPDYVQTIADSTGGRFARSVGANLDPPPPESSLQNPDLDAQKTNLTSSSSSSDSPDSSDSSSRREEEESTQSSSSSPPPPPPPASFLDSSFMLKSLSNTYLPKLMQHLASVSETSHLSSLLQNILLSSPDAQAQIMKVMSEQIFKNFGSLDFDKVLGQTLQMLQDPKGFSSTAGFDLLMKILDMIKAYKGSIVIKPEHIAQALKLLLRSDRLLEELLCDNSTFHHVIVPSTDFSNTTTTNLQQDLCHLNHSQLTALSQELITQISDDRLVKMLKLRAVNLTATAYKLSSFLEKAEHFMKFQRELEEIAQLISLLPYSENMTYFLNDTVTTPGPGNTSVPIDTGGDEDPGDSGKKKNSWKKMWDFLHKTVCGKKTPVTTSKPPATSTGRTVEEPAQPADGDSGGDDDDDILGMTKAQQDKLSIITHYLYHNPTVLYAPNGSAAGQIIQKANATVAFIDLISDYAREWLNISEQLHVYLHQDKTERNLQLMKKMQADIRDNESLLSWLFGLYNLSPFLEMDIHSSSHYDHQLRLVDAAAHAWLSMMRGINLNIFRGFASEDDMLTYFLTQAYHDNASIIAGVVFEDLPPDGSIPPHVRYKIRQNATYLPSTKQVRKPTWVPGPGRTFYPYYQFGFVWVQDMIERAVIDLQVGRDVVEPGSYIQQFPYPCYVWDQFMFMIEHVMPLCLTFSWVYSVAMLVQSIVYEKEQRLKEVMKMMGMSNAVHWCAWFVTTFLQMTISVLILTILLKMGNVLPQSNVFIIFLVLQIYICAIISFCFLISVLYSKAKVAAACAGIIYFLSYVPYMYIAIKEDIAGDNISGVWKTLASLFSTTAFGLGAKYFAFYEEMGVGVQWDNLSISPTEHDEFNLFLVTLMMVVDCIVYGLLVWYIEHVHPGSYGLPKPWYFPFMKSYWCGGGGQVEHCTMGNPFLSCSCCRTGIELLIEEDQACAMGHQHRADYAQRFEPDPAHLPLGVCIDNLTKVYKLGKKTAVKNLSLNLYEGQITSFLGHNGAGKTTTMSMLTGLIPPTAGTASVYNYDIRTDMDVIRQSLGMCPQHNVLFDQFTVEEHLWFYAKLKGMKPEDIQVETDKMIDDLGLPDKRNTRVDCLSGGMQRKLSVAIAFVGGSRTVILDEPTAGVDPYARRAIWDLLVKFKKGRTILLSTHHMDEADFLGDRIAIISNGELKCCGSSVFLKNVVGEGYHLTLSKVEPPHSGKEEEDEDDGEDNPTDDEEDEDLLDIGSDDDDGDGAKAKGDQRSKVKGQPQTAVVCQESRVTKFVTKYVSSGYLVSESTRELHYVLPFEEAKKGGFEKLFTNLDNSLSELGISSYGVMDTNLEEIFLKVTEAAYIEEDGLEDSKPLESFSPEHAHSHSDDPPAYPAVPPMAAGHQHQHAARTSSPTLFGASGGVAENRGAAGVGGDDDDDQWECDSDDVPLLSGGQGGVVLEDFSVDPSRVPGGRPRSRSASMVNMASVGGGATLRSAETPRILLEGRGSHMMGPKLLLANHFKAVIIKRFHYITRNWRSLFSQIILPAIFVAIAMTVALAAPSVDDLPPLELSSTQYTNITLPRGNYVPFTNERMSHRSVVNPDDADAVRLQSTLSLPSGLGSSCVVRNPDVWHVNSSADYNPGCQWLFSPGLHYPLDHRERYGLNDFNMSLNPLDPSYSCKKYYPHGCACKSDGTGFICRQQSYEQPPGFRVVTLDLMENVTGQKTSDYLLFTTYDKEMHRYGALSFGLVQHFVPENFGHNAPTMFKKLAVRNVATMWFNHKGYHSMGVFLNALNNAILRANMPASKGNPAAYGITLYNHPWNDTNSQLSSLDYILEGSDVLISIFIIAAMSFVPASFVVFLVYEKSTKAKHLQFVTGMNPVMYWIGNYTWDMANYVIPAFMCVMILLIFQIPAYVSAGNLPAVVALFLMYGWSMTPVMYPASFWFKEPSTAYIALIVINLFTGITCIVCSFLLEIFSYDHDLERVHKVLKVVFMMFPNYCLGRGLMELAFNEYQNEYYFKTGQMDKMKSAMEWDLIPCHLVAMACVGLLFFCLTLMCEYRFFIRPRQSRVSQTPQVGEDNDVAIERRRVTRGNGKYDTLVLDNLTKVYKTRKLGRHLAVDRLCLGVPPGECFGLLGVNGAGKTTTFKMLTGDLEPSSGSAYLNGYSVVRDIKKVQQSVGYCPQFDSLYDELTPREHLQLYCRLRGIPPSDENQVVEWALTKLGLSKFADKLSGTLSGGNKRKLSTAIALIGHPPVIFMDEPTTGMDPHSRRFLWDLILSLVQDGRSVILTSHSMEECEALCSRMAIMVNGTFKCLGSATHLKNRYGDGYTFTIRVRGPNYQQAATEVLRFVNRNIPQATLKEQHYNIVQYELKSRPVSVAQLFSKLEEAERNLSIEDYSVSQNTLDNVFINFVKQQTEIVQDESEEDPRSRSLSSRLRMRATSVLRQSDEPMLIPRNNSDDSLNLSDDDIMLRLDDNDGTRLTLMPM</sequence>
<dbReference type="InterPro" id="IPR013525">
    <property type="entry name" value="ABC2_TM"/>
</dbReference>
<feature type="region of interest" description="Disordered" evidence="10">
    <location>
        <begin position="1551"/>
        <end position="1618"/>
    </location>
</feature>
<reference evidence="14" key="1">
    <citation type="submission" date="2025-08" db="UniProtKB">
        <authorList>
            <consortium name="RefSeq"/>
        </authorList>
    </citation>
    <scope>IDENTIFICATION</scope>
</reference>
<dbReference type="InterPro" id="IPR056264">
    <property type="entry name" value="R2_ABCA1-4-like"/>
</dbReference>
<keyword evidence="13" id="KW-1185">Reference proteome</keyword>
<feature type="transmembrane region" description="Helical" evidence="11">
    <location>
        <begin position="879"/>
        <end position="899"/>
    </location>
</feature>
<evidence type="ECO:0000256" key="8">
    <source>
        <dbReference type="ARBA" id="ARBA00022989"/>
    </source>
</evidence>
<keyword evidence="3" id="KW-0813">Transport</keyword>
<feature type="transmembrane region" description="Helical" evidence="11">
    <location>
        <begin position="956"/>
        <end position="979"/>
    </location>
</feature>
<evidence type="ECO:0000256" key="5">
    <source>
        <dbReference type="ARBA" id="ARBA00022737"/>
    </source>
</evidence>
<feature type="transmembrane region" description="Helical" evidence="11">
    <location>
        <begin position="2077"/>
        <end position="2096"/>
    </location>
</feature>
<dbReference type="GeneID" id="101857153"/>
<dbReference type="InterPro" id="IPR026082">
    <property type="entry name" value="ABCA"/>
</dbReference>
<feature type="transmembrane region" description="Helical" evidence="11">
    <location>
        <begin position="1018"/>
        <end position="1040"/>
    </location>
</feature>
<feature type="transmembrane region" description="Helical" evidence="11">
    <location>
        <begin position="2021"/>
        <end position="2044"/>
    </location>
</feature>
<evidence type="ECO:0000256" key="7">
    <source>
        <dbReference type="ARBA" id="ARBA00022840"/>
    </source>
</evidence>
<keyword evidence="6" id="KW-0547">Nucleotide-binding</keyword>
<proteinExistence type="inferred from homology"/>
<dbReference type="InterPro" id="IPR003593">
    <property type="entry name" value="AAA+_ATPase"/>
</dbReference>
<dbReference type="PROSITE" id="PS50893">
    <property type="entry name" value="ABC_TRANSPORTER_2"/>
    <property type="match status" value="2"/>
</dbReference>
<evidence type="ECO:0000313" key="14">
    <source>
        <dbReference type="RefSeq" id="XP_012935434.1"/>
    </source>
</evidence>
<dbReference type="InterPro" id="IPR017871">
    <property type="entry name" value="ABC_transporter-like_CS"/>
</dbReference>
<dbReference type="Proteomes" id="UP000694888">
    <property type="component" value="Unplaced"/>
</dbReference>
<feature type="region of interest" description="Disordered" evidence="10">
    <location>
        <begin position="215"/>
        <end position="287"/>
    </location>
</feature>
<keyword evidence="4 11" id="KW-0812">Transmembrane</keyword>
<feature type="compositionally biased region" description="Low complexity" evidence="10">
    <location>
        <begin position="246"/>
        <end position="259"/>
    </location>
</feature>
<dbReference type="PROSITE" id="PS00211">
    <property type="entry name" value="ABC_TRANSPORTER_1"/>
    <property type="match status" value="1"/>
</dbReference>
<dbReference type="PANTHER" id="PTHR19229">
    <property type="entry name" value="ATP-BINDING CASSETTE TRANSPORTER SUBFAMILY A ABCA"/>
    <property type="match status" value="1"/>
</dbReference>
<protein>
    <submittedName>
        <fullName evidence="14">ATP-binding cassette sub-family A member 2</fullName>
    </submittedName>
</protein>
<gene>
    <name evidence="14" type="primary">LOC101857153</name>
</gene>
<dbReference type="SUPFAM" id="SSF52540">
    <property type="entry name" value="P-loop containing nucleoside triphosphate hydrolases"/>
    <property type="match status" value="2"/>
</dbReference>
<evidence type="ECO:0000256" key="4">
    <source>
        <dbReference type="ARBA" id="ARBA00022692"/>
    </source>
</evidence>
<keyword evidence="9 11" id="KW-0472">Membrane</keyword>
<evidence type="ECO:0000256" key="1">
    <source>
        <dbReference type="ARBA" id="ARBA00004141"/>
    </source>
</evidence>
<dbReference type="Pfam" id="PF23321">
    <property type="entry name" value="R1_ABCA1"/>
    <property type="match status" value="1"/>
</dbReference>
<feature type="region of interest" description="Disordered" evidence="10">
    <location>
        <begin position="526"/>
        <end position="554"/>
    </location>
</feature>
<feature type="compositionally biased region" description="Polar residues" evidence="10">
    <location>
        <begin position="526"/>
        <end position="538"/>
    </location>
</feature>
<feature type="region of interest" description="Disordered" evidence="10">
    <location>
        <begin position="572"/>
        <end position="607"/>
    </location>
</feature>
<feature type="transmembrane region" description="Helical" evidence="11">
    <location>
        <begin position="2103"/>
        <end position="2126"/>
    </location>
</feature>
<keyword evidence="7 14" id="KW-0067">ATP-binding</keyword>
<feature type="compositionally biased region" description="Polar residues" evidence="10">
    <location>
        <begin position="574"/>
        <end position="587"/>
    </location>
</feature>
<feature type="transmembrane region" description="Helical" evidence="11">
    <location>
        <begin position="985"/>
        <end position="1006"/>
    </location>
</feature>
<feature type="compositionally biased region" description="Basic and acidic residues" evidence="10">
    <location>
        <begin position="1551"/>
        <end position="1568"/>
    </location>
</feature>
<evidence type="ECO:0000256" key="6">
    <source>
        <dbReference type="ARBA" id="ARBA00022741"/>
    </source>
</evidence>
<dbReference type="Gene3D" id="3.40.50.300">
    <property type="entry name" value="P-loop containing nucleotide triphosphate hydrolases"/>
    <property type="match status" value="2"/>
</dbReference>
<dbReference type="InterPro" id="IPR027417">
    <property type="entry name" value="P-loop_NTPase"/>
</dbReference>
<name>A0ABM0ZVK1_APLCA</name>
<feature type="domain" description="ABC transporter" evidence="12">
    <location>
        <begin position="1170"/>
        <end position="1401"/>
    </location>
</feature>
<feature type="compositionally biased region" description="Polar residues" evidence="10">
    <location>
        <begin position="230"/>
        <end position="245"/>
    </location>
</feature>
<dbReference type="SMART" id="SM00382">
    <property type="entry name" value="AAA"/>
    <property type="match status" value="2"/>
</dbReference>
<feature type="transmembrane region" description="Helical" evidence="11">
    <location>
        <begin position="20"/>
        <end position="42"/>
    </location>
</feature>
<dbReference type="GO" id="GO:0005524">
    <property type="term" value="F:ATP binding"/>
    <property type="evidence" value="ECO:0007669"/>
    <property type="project" value="UniProtKB-KW"/>
</dbReference>
<feature type="transmembrane region" description="Helical" evidence="11">
    <location>
        <begin position="1063"/>
        <end position="1086"/>
    </location>
</feature>
<feature type="transmembrane region" description="Helical" evidence="11">
    <location>
        <begin position="2169"/>
        <end position="2187"/>
    </location>
</feature>
<evidence type="ECO:0000259" key="12">
    <source>
        <dbReference type="PROSITE" id="PS50893"/>
    </source>
</evidence>
<organism evidence="13 14">
    <name type="scientific">Aplysia californica</name>
    <name type="common">California sea hare</name>
    <dbReference type="NCBI Taxonomy" id="6500"/>
    <lineage>
        <taxon>Eukaryota</taxon>
        <taxon>Metazoa</taxon>
        <taxon>Spiralia</taxon>
        <taxon>Lophotrochozoa</taxon>
        <taxon>Mollusca</taxon>
        <taxon>Gastropoda</taxon>
        <taxon>Heterobranchia</taxon>
        <taxon>Euthyneura</taxon>
        <taxon>Tectipleura</taxon>
        <taxon>Aplysiida</taxon>
        <taxon>Aplysioidea</taxon>
        <taxon>Aplysiidae</taxon>
        <taxon>Aplysia</taxon>
    </lineage>
</organism>
<comment type="similarity">
    <text evidence="2">Belongs to the ABC transporter superfamily. ABCA family.</text>
</comment>
<evidence type="ECO:0000256" key="10">
    <source>
        <dbReference type="SAM" id="MobiDB-lite"/>
    </source>
</evidence>
<dbReference type="RefSeq" id="XP_012935434.1">
    <property type="nucleotide sequence ID" value="XM_013079980.2"/>
</dbReference>
<dbReference type="Pfam" id="PF00005">
    <property type="entry name" value="ABC_tran"/>
    <property type="match status" value="2"/>
</dbReference>
<evidence type="ECO:0000256" key="11">
    <source>
        <dbReference type="SAM" id="Phobius"/>
    </source>
</evidence>
<feature type="domain" description="ABC transporter" evidence="12">
    <location>
        <begin position="2280"/>
        <end position="2515"/>
    </location>
</feature>
<evidence type="ECO:0000256" key="3">
    <source>
        <dbReference type="ARBA" id="ARBA00022448"/>
    </source>
</evidence>
<keyword evidence="8 11" id="KW-1133">Transmembrane helix</keyword>
<evidence type="ECO:0000256" key="2">
    <source>
        <dbReference type="ARBA" id="ARBA00008869"/>
    </source>
</evidence>
<feature type="compositionally biased region" description="Basic and acidic residues" evidence="10">
    <location>
        <begin position="1442"/>
        <end position="1452"/>
    </location>
</feature>
<dbReference type="InterPro" id="IPR003439">
    <property type="entry name" value="ABC_transporter-like_ATP-bd"/>
</dbReference>
<dbReference type="PANTHER" id="PTHR19229:SF36">
    <property type="entry name" value="ATP-BINDING CASSETTE SUB-FAMILY A MEMBER 2"/>
    <property type="match status" value="1"/>
</dbReference>
<keyword evidence="5" id="KW-0677">Repeat</keyword>
<accession>A0ABM0ZVK1</accession>
<feature type="transmembrane region" description="Helical" evidence="11">
    <location>
        <begin position="2132"/>
        <end position="2157"/>
    </location>
</feature>
<dbReference type="Pfam" id="PF12698">
    <property type="entry name" value="ABC2_membrane_3"/>
    <property type="match status" value="2"/>
</dbReference>
<comment type="subcellular location">
    <subcellularLocation>
        <location evidence="1">Membrane</location>
        <topology evidence="1">Multi-pass membrane protein</topology>
    </subcellularLocation>
</comment>
<evidence type="ECO:0000313" key="13">
    <source>
        <dbReference type="Proteomes" id="UP000694888"/>
    </source>
</evidence>
<feature type="transmembrane region" description="Helical" evidence="11">
    <location>
        <begin position="919"/>
        <end position="944"/>
    </location>
</feature>
<evidence type="ECO:0000256" key="9">
    <source>
        <dbReference type="ARBA" id="ARBA00023136"/>
    </source>
</evidence>
<feature type="transmembrane region" description="Helical" evidence="11">
    <location>
        <begin position="2221"/>
        <end position="2243"/>
    </location>
</feature>
<feature type="compositionally biased region" description="Acidic residues" evidence="10">
    <location>
        <begin position="1411"/>
        <end position="1441"/>
    </location>
</feature>
<dbReference type="CDD" id="cd03263">
    <property type="entry name" value="ABC_subfamily_A"/>
    <property type="match status" value="2"/>
</dbReference>
<feature type="region of interest" description="Disordered" evidence="10">
    <location>
        <begin position="1400"/>
        <end position="1459"/>
    </location>
</feature>